<reference evidence="1 2" key="1">
    <citation type="submission" date="2019-12" db="EMBL/GenBank/DDBJ databases">
        <title>Chromosome-level assembly of the Caenorhabditis remanei genome.</title>
        <authorList>
            <person name="Teterina A.A."/>
            <person name="Willis J.H."/>
            <person name="Phillips P.C."/>
        </authorList>
    </citation>
    <scope>NUCLEOTIDE SEQUENCE [LARGE SCALE GENOMIC DNA]</scope>
    <source>
        <strain evidence="1 2">PX506</strain>
        <tissue evidence="1">Whole organism</tissue>
    </source>
</reference>
<sequence length="126" mass="14706">MERTLIEEDKPSSKTNKRRSKKFLKQCGLAKQKCDVCHEIFYSRACYVYTIQPIRLQKTNKSMYAVSILRNVLQVCSITTITMMGTEPVTTYTIFVFTKKLKMHTTSGFPDYFHHHDLIYTVIIIA</sequence>
<accession>A0A6A5HA33</accession>
<dbReference type="GeneID" id="78773928"/>
<dbReference type="EMBL" id="WUAV01000002">
    <property type="protein sequence ID" value="KAF1764618.1"/>
    <property type="molecule type" value="Genomic_DNA"/>
</dbReference>
<proteinExistence type="predicted"/>
<comment type="caution">
    <text evidence="1">The sequence shown here is derived from an EMBL/GenBank/DDBJ whole genome shotgun (WGS) entry which is preliminary data.</text>
</comment>
<evidence type="ECO:0000313" key="2">
    <source>
        <dbReference type="Proteomes" id="UP000483820"/>
    </source>
</evidence>
<dbReference type="AlphaFoldDB" id="A0A6A5HA33"/>
<dbReference type="Proteomes" id="UP000483820">
    <property type="component" value="Chromosome II"/>
</dbReference>
<organism evidence="1 2">
    <name type="scientific">Caenorhabditis remanei</name>
    <name type="common">Caenorhabditis vulgaris</name>
    <dbReference type="NCBI Taxonomy" id="31234"/>
    <lineage>
        <taxon>Eukaryota</taxon>
        <taxon>Metazoa</taxon>
        <taxon>Ecdysozoa</taxon>
        <taxon>Nematoda</taxon>
        <taxon>Chromadorea</taxon>
        <taxon>Rhabditida</taxon>
        <taxon>Rhabditina</taxon>
        <taxon>Rhabditomorpha</taxon>
        <taxon>Rhabditoidea</taxon>
        <taxon>Rhabditidae</taxon>
        <taxon>Peloderinae</taxon>
        <taxon>Caenorhabditis</taxon>
    </lineage>
</organism>
<dbReference type="KEGG" id="crq:GCK72_004567"/>
<dbReference type="RefSeq" id="XP_053588957.1">
    <property type="nucleotide sequence ID" value="XM_053724763.1"/>
</dbReference>
<dbReference type="CTD" id="78773928"/>
<protein>
    <submittedName>
        <fullName evidence="1">Uncharacterized protein</fullName>
    </submittedName>
</protein>
<name>A0A6A5HA33_CAERE</name>
<evidence type="ECO:0000313" key="1">
    <source>
        <dbReference type="EMBL" id="KAF1764618.1"/>
    </source>
</evidence>
<gene>
    <name evidence="1" type="ORF">GCK72_004567</name>
</gene>